<proteinExistence type="predicted"/>
<evidence type="ECO:0000313" key="1">
    <source>
        <dbReference type="EMBL" id="KAK7895939.1"/>
    </source>
</evidence>
<keyword evidence="2" id="KW-1185">Reference proteome</keyword>
<name>A0AAW0NK93_9GOBI</name>
<evidence type="ECO:0000313" key="2">
    <source>
        <dbReference type="Proteomes" id="UP001460270"/>
    </source>
</evidence>
<protein>
    <recommendedName>
        <fullName evidence="3">L1 transposable element RRM domain-containing protein</fullName>
    </recommendedName>
</protein>
<organism evidence="1 2">
    <name type="scientific">Mugilogobius chulae</name>
    <name type="common">yellowstripe goby</name>
    <dbReference type="NCBI Taxonomy" id="88201"/>
    <lineage>
        <taxon>Eukaryota</taxon>
        <taxon>Metazoa</taxon>
        <taxon>Chordata</taxon>
        <taxon>Craniata</taxon>
        <taxon>Vertebrata</taxon>
        <taxon>Euteleostomi</taxon>
        <taxon>Actinopterygii</taxon>
        <taxon>Neopterygii</taxon>
        <taxon>Teleostei</taxon>
        <taxon>Neoteleostei</taxon>
        <taxon>Acanthomorphata</taxon>
        <taxon>Gobiaria</taxon>
        <taxon>Gobiiformes</taxon>
        <taxon>Gobioidei</taxon>
        <taxon>Gobiidae</taxon>
        <taxon>Gobionellinae</taxon>
        <taxon>Mugilogobius</taxon>
    </lineage>
</organism>
<dbReference type="InterPro" id="IPR004244">
    <property type="entry name" value="Transposase_22"/>
</dbReference>
<comment type="caution">
    <text evidence="1">The sequence shown here is derived from an EMBL/GenBank/DDBJ whole genome shotgun (WGS) entry which is preliminary data.</text>
</comment>
<dbReference type="Proteomes" id="UP001460270">
    <property type="component" value="Unassembled WGS sequence"/>
</dbReference>
<accession>A0AAW0NK93</accession>
<gene>
    <name evidence="1" type="ORF">WMY93_021264</name>
</gene>
<reference evidence="2" key="1">
    <citation type="submission" date="2024-04" db="EMBL/GenBank/DDBJ databases">
        <title>Salinicola lusitanus LLJ914,a marine bacterium isolated from the Okinawa Trough.</title>
        <authorList>
            <person name="Li J."/>
        </authorList>
    </citation>
    <scope>NUCLEOTIDE SEQUENCE [LARGE SCALE GENOMIC DNA]</scope>
</reference>
<dbReference type="AlphaFoldDB" id="A0AAW0NK93"/>
<dbReference type="PANTHER" id="PTHR11505">
    <property type="entry name" value="L1 TRANSPOSABLE ELEMENT-RELATED"/>
    <property type="match status" value="1"/>
</dbReference>
<dbReference type="EMBL" id="JBBPFD010000015">
    <property type="protein sequence ID" value="KAK7895939.1"/>
    <property type="molecule type" value="Genomic_DNA"/>
</dbReference>
<dbReference type="Gene3D" id="3.30.70.1820">
    <property type="entry name" value="L1 transposable element, RRM domain"/>
    <property type="match status" value="1"/>
</dbReference>
<sequence>MPKPAKRNEPCTEELGAVSDHDYNNGMECTVQLANEDDFPSLPLTPSKPPLAKKLATTRVHSTSNTFVTDDTVQKLADLINSRSDALESMIGAIRTDMKAITDLESYGRRWNLRLHGVPEIEKENVREQVIGVCQQVLPALKEKLPDVIDVAHRVGRRRHDDPKPRGVIIRFISRRHKEELWKAAKNCTFLQAKGLRFTEDLTKEEKENRQKLWPKIKKARDDGKAAYFVGGRGFVNGTEIFP</sequence>
<evidence type="ECO:0008006" key="3">
    <source>
        <dbReference type="Google" id="ProtNLM"/>
    </source>
</evidence>